<keyword evidence="2" id="KW-1185">Reference proteome</keyword>
<dbReference type="Proteomes" id="UP001279734">
    <property type="component" value="Unassembled WGS sequence"/>
</dbReference>
<dbReference type="EMBL" id="BSYO01000034">
    <property type="protein sequence ID" value="GMH28351.1"/>
    <property type="molecule type" value="Genomic_DNA"/>
</dbReference>
<reference evidence="1" key="1">
    <citation type="submission" date="2023-05" db="EMBL/GenBank/DDBJ databases">
        <title>Nepenthes gracilis genome sequencing.</title>
        <authorList>
            <person name="Fukushima K."/>
        </authorList>
    </citation>
    <scope>NUCLEOTIDE SEQUENCE</scope>
    <source>
        <strain evidence="1">SING2019-196</strain>
    </source>
</reference>
<organism evidence="1 2">
    <name type="scientific">Nepenthes gracilis</name>
    <name type="common">Slender pitcher plant</name>
    <dbReference type="NCBI Taxonomy" id="150966"/>
    <lineage>
        <taxon>Eukaryota</taxon>
        <taxon>Viridiplantae</taxon>
        <taxon>Streptophyta</taxon>
        <taxon>Embryophyta</taxon>
        <taxon>Tracheophyta</taxon>
        <taxon>Spermatophyta</taxon>
        <taxon>Magnoliopsida</taxon>
        <taxon>eudicotyledons</taxon>
        <taxon>Gunneridae</taxon>
        <taxon>Pentapetalae</taxon>
        <taxon>Caryophyllales</taxon>
        <taxon>Nepenthaceae</taxon>
        <taxon>Nepenthes</taxon>
    </lineage>
</organism>
<sequence>MGIASDLAPPTKELLIAPILGIYSDSVHGGDTLKDLLNAVSGDKGKEDLLLHQQTLSLQKIWTTPKLVQHPKDIRKSLISRMTSPFPWSHSAHYATARLTKLAYQVLTALPLGDFPITLQRTIVEMLPGDLSAMEHFYSLLPNSISQAKSKNSSNHKWLM</sequence>
<evidence type="ECO:0000313" key="1">
    <source>
        <dbReference type="EMBL" id="GMH28351.1"/>
    </source>
</evidence>
<name>A0AAD3Y6B5_NEPGR</name>
<evidence type="ECO:0000313" key="2">
    <source>
        <dbReference type="Proteomes" id="UP001279734"/>
    </source>
</evidence>
<protein>
    <submittedName>
        <fullName evidence="1">Uncharacterized protein</fullName>
    </submittedName>
</protein>
<gene>
    <name evidence="1" type="ORF">Nepgr_030194</name>
</gene>
<dbReference type="AlphaFoldDB" id="A0AAD3Y6B5"/>
<accession>A0AAD3Y6B5</accession>
<proteinExistence type="predicted"/>
<comment type="caution">
    <text evidence="1">The sequence shown here is derived from an EMBL/GenBank/DDBJ whole genome shotgun (WGS) entry which is preliminary data.</text>
</comment>